<dbReference type="NCBIfam" id="NF006058">
    <property type="entry name" value="PRK08206.1"/>
    <property type="match status" value="1"/>
</dbReference>
<dbReference type="Pfam" id="PF00291">
    <property type="entry name" value="PALP"/>
    <property type="match status" value="1"/>
</dbReference>
<reference evidence="5" key="1">
    <citation type="journal article" date="2019" name="Int. J. Syst. Evol. Microbiol.">
        <title>The Global Catalogue of Microorganisms (GCM) 10K type strain sequencing project: providing services to taxonomists for standard genome sequencing and annotation.</title>
        <authorList>
            <consortium name="The Broad Institute Genomics Platform"/>
            <consortium name="The Broad Institute Genome Sequencing Center for Infectious Disease"/>
            <person name="Wu L."/>
            <person name="Ma J."/>
        </authorList>
    </citation>
    <scope>NUCLEOTIDE SEQUENCE [LARGE SCALE GENOMIC DNA]</scope>
    <source>
        <strain evidence="5">CGMCC 1.15644</strain>
    </source>
</reference>
<protein>
    <submittedName>
        <fullName evidence="4">PLP-dependent lyase/thiolase</fullName>
    </submittedName>
</protein>
<dbReference type="Proteomes" id="UP000622648">
    <property type="component" value="Unassembled WGS sequence"/>
</dbReference>
<dbReference type="InterPro" id="IPR010081">
    <property type="entry name" value="DiNH2opropionate_NH3_lyase"/>
</dbReference>
<dbReference type="SUPFAM" id="SSF53686">
    <property type="entry name" value="Tryptophan synthase beta subunit-like PLP-dependent enzymes"/>
    <property type="match status" value="1"/>
</dbReference>
<name>A0ABQ1SP41_9SPHI</name>
<keyword evidence="4" id="KW-0456">Lyase</keyword>
<evidence type="ECO:0000313" key="5">
    <source>
        <dbReference type="Proteomes" id="UP000622648"/>
    </source>
</evidence>
<proteinExistence type="predicted"/>
<evidence type="ECO:0000256" key="2">
    <source>
        <dbReference type="ARBA" id="ARBA00022898"/>
    </source>
</evidence>
<keyword evidence="2" id="KW-0663">Pyridoxal phosphate</keyword>
<comment type="cofactor">
    <cofactor evidence="1">
        <name>pyridoxal 5'-phosphate</name>
        <dbReference type="ChEBI" id="CHEBI:597326"/>
    </cofactor>
</comment>
<gene>
    <name evidence="4" type="ORF">GCM10011413_11650</name>
</gene>
<organism evidence="4 5">
    <name type="scientific">Pedobacter psychrotolerans</name>
    <dbReference type="NCBI Taxonomy" id="1843235"/>
    <lineage>
        <taxon>Bacteria</taxon>
        <taxon>Pseudomonadati</taxon>
        <taxon>Bacteroidota</taxon>
        <taxon>Sphingobacteriia</taxon>
        <taxon>Sphingobacteriales</taxon>
        <taxon>Sphingobacteriaceae</taxon>
        <taxon>Pedobacter</taxon>
    </lineage>
</organism>
<dbReference type="Gene3D" id="3.40.50.1100">
    <property type="match status" value="3"/>
</dbReference>
<dbReference type="GO" id="GO:0016829">
    <property type="term" value="F:lyase activity"/>
    <property type="evidence" value="ECO:0007669"/>
    <property type="project" value="UniProtKB-KW"/>
</dbReference>
<dbReference type="PANTHER" id="PTHR42937">
    <property type="match status" value="1"/>
</dbReference>
<feature type="domain" description="Tryptophan synthase beta chain-like PALP" evidence="3">
    <location>
        <begin position="43"/>
        <end position="352"/>
    </location>
</feature>
<dbReference type="InterPro" id="IPR036052">
    <property type="entry name" value="TrpB-like_PALP_sf"/>
</dbReference>
<comment type="caution">
    <text evidence="4">The sequence shown here is derived from an EMBL/GenBank/DDBJ whole genome shotgun (WGS) entry which is preliminary data.</text>
</comment>
<dbReference type="InterPro" id="IPR001926">
    <property type="entry name" value="TrpB-like_PALP"/>
</dbReference>
<evidence type="ECO:0000259" key="3">
    <source>
        <dbReference type="Pfam" id="PF00291"/>
    </source>
</evidence>
<dbReference type="CDD" id="cd00640">
    <property type="entry name" value="Trp-synth-beta_II"/>
    <property type="match status" value="1"/>
</dbReference>
<dbReference type="EMBL" id="BMJO01000002">
    <property type="protein sequence ID" value="GGE47195.1"/>
    <property type="molecule type" value="Genomic_DNA"/>
</dbReference>
<evidence type="ECO:0000256" key="1">
    <source>
        <dbReference type="ARBA" id="ARBA00001933"/>
    </source>
</evidence>
<dbReference type="PANTHER" id="PTHR42937:SF1">
    <property type="entry name" value="DIAMINOPROPIONATE AMMONIA-LYASE"/>
    <property type="match status" value="1"/>
</dbReference>
<sequence length="403" mass="44238">MYFMLLKNNTTQKGLSLDLADAKLLAPEVVKKAQDFWASRKEYKITPLHSLATLAKHCGISDIYVKDEDHRLGLHSFKALGGAYAVFCIIVEEVQAKLGRKIMFDEIESPWVKEIASKITFTCATDGNHGRSVAAGAQIVGARSVIFVHKGVSYNRREAIAAYGANIKEVNGTYDDSVAEASRMVKDEGWIMVSDTSWPGYERIPGLIMQGYTIMLTEALSQLNKLPSHVFIQAGVGGLASAIAGHLFLLFGNKIPKILIVEPELAACIYESAKMGHSIKIRNSKPTVMAMLECYEPSMIAWRILSKIAYGFITISEKEAVDTMRLLASPKGNDPFIVSGESGCAGIAGLIQICENKSTMRDLGIDEKSSVLIFNTEGATDPRKYVELVGQMPQDVYLKNEML</sequence>
<dbReference type="NCBIfam" id="TIGR01747">
    <property type="entry name" value="diampropi_NH3ly"/>
    <property type="match status" value="1"/>
</dbReference>
<keyword evidence="5" id="KW-1185">Reference proteome</keyword>
<accession>A0ABQ1SP41</accession>
<evidence type="ECO:0000313" key="4">
    <source>
        <dbReference type="EMBL" id="GGE47195.1"/>
    </source>
</evidence>